<comment type="caution">
    <text evidence="1">The sequence shown here is derived from an EMBL/GenBank/DDBJ whole genome shotgun (WGS) entry which is preliminary data.</text>
</comment>
<sequence>MDLNAIENHIQALTLKDQHCPSTVETGNSEYYYSLFNKDQQDEDLRRKIYFHIMDQLQREREDTTFSRNCLFCRKHFTGN</sequence>
<dbReference type="EMBL" id="BGPR01029933">
    <property type="protein sequence ID" value="GBO02083.1"/>
    <property type="molecule type" value="Genomic_DNA"/>
</dbReference>
<name>A0A4Y2TPI7_ARAVE</name>
<keyword evidence="3" id="KW-1185">Reference proteome</keyword>
<dbReference type="EMBL" id="BGPR01029519">
    <property type="protein sequence ID" value="GBO01327.1"/>
    <property type="molecule type" value="Genomic_DNA"/>
</dbReference>
<dbReference type="OrthoDB" id="278606at2759"/>
<feature type="non-terminal residue" evidence="1">
    <location>
        <position position="80"/>
    </location>
</feature>
<accession>A0A4Y2TPI7</accession>
<reference evidence="1 3" key="1">
    <citation type="journal article" date="2019" name="Sci. Rep.">
        <title>Orb-weaving spider Araneus ventricosus genome elucidates the spidroin gene catalogue.</title>
        <authorList>
            <person name="Kono N."/>
            <person name="Nakamura H."/>
            <person name="Ohtoshi R."/>
            <person name="Moran D.A.P."/>
            <person name="Shinohara A."/>
            <person name="Yoshida Y."/>
            <person name="Fujiwara M."/>
            <person name="Mori M."/>
            <person name="Tomita M."/>
            <person name="Arakawa K."/>
        </authorList>
    </citation>
    <scope>NUCLEOTIDE SEQUENCE [LARGE SCALE GENOMIC DNA]</scope>
</reference>
<organism evidence="1 3">
    <name type="scientific">Araneus ventricosus</name>
    <name type="common">Orbweaver spider</name>
    <name type="synonym">Epeira ventricosa</name>
    <dbReference type="NCBI Taxonomy" id="182803"/>
    <lineage>
        <taxon>Eukaryota</taxon>
        <taxon>Metazoa</taxon>
        <taxon>Ecdysozoa</taxon>
        <taxon>Arthropoda</taxon>
        <taxon>Chelicerata</taxon>
        <taxon>Arachnida</taxon>
        <taxon>Araneae</taxon>
        <taxon>Araneomorphae</taxon>
        <taxon>Entelegynae</taxon>
        <taxon>Araneoidea</taxon>
        <taxon>Araneidae</taxon>
        <taxon>Araneus</taxon>
    </lineage>
</organism>
<gene>
    <name evidence="2" type="ORF">AVEN_193621_1</name>
    <name evidence="1" type="ORF">AVEN_37691_1</name>
</gene>
<evidence type="ECO:0000313" key="1">
    <source>
        <dbReference type="EMBL" id="GBO01327.1"/>
    </source>
</evidence>
<dbReference type="Proteomes" id="UP000499080">
    <property type="component" value="Unassembled WGS sequence"/>
</dbReference>
<protein>
    <submittedName>
        <fullName evidence="1">Uncharacterized protein</fullName>
    </submittedName>
</protein>
<evidence type="ECO:0000313" key="3">
    <source>
        <dbReference type="Proteomes" id="UP000499080"/>
    </source>
</evidence>
<dbReference type="AlphaFoldDB" id="A0A4Y2TPI7"/>
<evidence type="ECO:0000313" key="2">
    <source>
        <dbReference type="EMBL" id="GBO02083.1"/>
    </source>
</evidence>
<proteinExistence type="predicted"/>